<reference evidence="2" key="1">
    <citation type="submission" date="2018-05" db="EMBL/GenBank/DDBJ databases">
        <authorList>
            <person name="Lanie J.A."/>
            <person name="Ng W.-L."/>
            <person name="Kazmierczak K.M."/>
            <person name="Andrzejewski T.M."/>
            <person name="Davidsen T.M."/>
            <person name="Wayne K.J."/>
            <person name="Tettelin H."/>
            <person name="Glass J.I."/>
            <person name="Rusch D."/>
            <person name="Podicherti R."/>
            <person name="Tsui H.-C.T."/>
            <person name="Winkler M.E."/>
        </authorList>
    </citation>
    <scope>NUCLEOTIDE SEQUENCE</scope>
</reference>
<dbReference type="InterPro" id="IPR049514">
    <property type="entry name" value="Fic-like_C"/>
</dbReference>
<dbReference type="AlphaFoldDB" id="A0A382N4I4"/>
<dbReference type="EMBL" id="UINC01097943">
    <property type="protein sequence ID" value="SVC56063.1"/>
    <property type="molecule type" value="Genomic_DNA"/>
</dbReference>
<sequence length="132" mass="15575">MFKFLKKEESIETLEINQSEDWTKEIRRSQKIGQEVEQLSFFSDNKSDNQILGTKQGLSRDHLIILKNCKNESRAIELMEILNRTNKTKFKDAIIKPLIENGFFELTNPGKPKSPTQKYRLTNKFVRRRIKS</sequence>
<gene>
    <name evidence="2" type="ORF">METZ01_LOCUS308917</name>
</gene>
<organism evidence="2">
    <name type="scientific">marine metagenome</name>
    <dbReference type="NCBI Taxonomy" id="408172"/>
    <lineage>
        <taxon>unclassified sequences</taxon>
        <taxon>metagenomes</taxon>
        <taxon>ecological metagenomes</taxon>
    </lineage>
</organism>
<feature type="domain" description="Filamentation induced by cAMP protein Fic-like C-terminal" evidence="1">
    <location>
        <begin position="70"/>
        <end position="122"/>
    </location>
</feature>
<protein>
    <recommendedName>
        <fullName evidence="1">Filamentation induced by cAMP protein Fic-like C-terminal domain-containing protein</fullName>
    </recommendedName>
</protein>
<evidence type="ECO:0000313" key="2">
    <source>
        <dbReference type="EMBL" id="SVC56063.1"/>
    </source>
</evidence>
<dbReference type="Pfam" id="PF21247">
    <property type="entry name" value="Fic-like_C"/>
    <property type="match status" value="1"/>
</dbReference>
<proteinExistence type="predicted"/>
<accession>A0A382N4I4</accession>
<evidence type="ECO:0000259" key="1">
    <source>
        <dbReference type="Pfam" id="PF21247"/>
    </source>
</evidence>
<name>A0A382N4I4_9ZZZZ</name>